<reference evidence="8" key="1">
    <citation type="submission" date="2017-09" db="EMBL/GenBank/DDBJ databases">
        <title>Depth-based differentiation of microbial function through sediment-hosted aquifers and enrichment of novel symbionts in the deep terrestrial subsurface.</title>
        <authorList>
            <person name="Probst A.J."/>
            <person name="Ladd B."/>
            <person name="Jarett J.K."/>
            <person name="Geller-Mcgrath D.E."/>
            <person name="Sieber C.M.K."/>
            <person name="Emerson J.B."/>
            <person name="Anantharaman K."/>
            <person name="Thomas B.C."/>
            <person name="Malmstrom R."/>
            <person name="Stieglmeier M."/>
            <person name="Klingl A."/>
            <person name="Woyke T."/>
            <person name="Ryan C.M."/>
            <person name="Banfield J.F."/>
        </authorList>
    </citation>
    <scope>NUCLEOTIDE SEQUENCE [LARGE SCALE GENOMIC DNA]</scope>
</reference>
<feature type="transmembrane region" description="Helical" evidence="5">
    <location>
        <begin position="96"/>
        <end position="116"/>
    </location>
</feature>
<keyword evidence="7" id="KW-0378">Hydrolase</keyword>
<evidence type="ECO:0000256" key="2">
    <source>
        <dbReference type="ARBA" id="ARBA00022692"/>
    </source>
</evidence>
<feature type="domain" description="Peptidase S54 rhomboid" evidence="6">
    <location>
        <begin position="58"/>
        <end position="212"/>
    </location>
</feature>
<comment type="subcellular location">
    <subcellularLocation>
        <location evidence="1">Membrane</location>
        <topology evidence="1">Multi-pass membrane protein</topology>
    </subcellularLocation>
</comment>
<dbReference type="SUPFAM" id="SSF144091">
    <property type="entry name" value="Rhomboid-like"/>
    <property type="match status" value="1"/>
</dbReference>
<evidence type="ECO:0000256" key="1">
    <source>
        <dbReference type="ARBA" id="ARBA00004141"/>
    </source>
</evidence>
<dbReference type="Pfam" id="PF01694">
    <property type="entry name" value="Rhomboid"/>
    <property type="match status" value="1"/>
</dbReference>
<organism evidence="7 8">
    <name type="scientific">Candidatus Dojkabacteria bacterium CG_4_10_14_0_2_um_filter_Dojkabacteria_WS6_41_15</name>
    <dbReference type="NCBI Taxonomy" id="2014249"/>
    <lineage>
        <taxon>Bacteria</taxon>
        <taxon>Candidatus Dojkabacteria</taxon>
    </lineage>
</organism>
<dbReference type="AlphaFoldDB" id="A0A2M7W129"/>
<evidence type="ECO:0000256" key="5">
    <source>
        <dbReference type="SAM" id="Phobius"/>
    </source>
</evidence>
<dbReference type="Gene3D" id="1.20.1540.10">
    <property type="entry name" value="Rhomboid-like"/>
    <property type="match status" value="1"/>
</dbReference>
<name>A0A2M7W129_9BACT</name>
<evidence type="ECO:0000256" key="4">
    <source>
        <dbReference type="ARBA" id="ARBA00023136"/>
    </source>
</evidence>
<dbReference type="PANTHER" id="PTHR43066:SF11">
    <property type="entry name" value="PEPTIDASE S54 RHOMBOID DOMAIN-CONTAINING PROTEIN"/>
    <property type="match status" value="1"/>
</dbReference>
<dbReference type="InterPro" id="IPR022764">
    <property type="entry name" value="Peptidase_S54_rhomboid_dom"/>
</dbReference>
<evidence type="ECO:0000313" key="8">
    <source>
        <dbReference type="Proteomes" id="UP000228952"/>
    </source>
</evidence>
<dbReference type="InterPro" id="IPR035952">
    <property type="entry name" value="Rhomboid-like_sf"/>
</dbReference>
<dbReference type="Proteomes" id="UP000228952">
    <property type="component" value="Unassembled WGS sequence"/>
</dbReference>
<accession>A0A2M7W129</accession>
<gene>
    <name evidence="7" type="ORF">COX64_03970</name>
</gene>
<comment type="caution">
    <text evidence="7">The sequence shown here is derived from an EMBL/GenBank/DDBJ whole genome shotgun (WGS) entry which is preliminary data.</text>
</comment>
<sequence length="228" mass="24954">MIPIGDSQKPSRFPLITFLLIFLNVAVFIIEITTPDFEGFISAYAFTPSLFSFGNIATWWPIITAAFLHGGFTHILFNMLFLWVFGDNVEDSLGSVGYILFYLGATCSAGLLQYVIDPHSTIPMFGASGAIAGILGYYLVVFPSHRIKTLLFMGGGMFMRELPAQIFLAYWTITQFLSGFGSLLAADGGGGTAWFAHIGGLLFGALIGFIATRLKRSNIGEYEIVRPF</sequence>
<dbReference type="PANTHER" id="PTHR43066">
    <property type="entry name" value="RHOMBOID-RELATED PROTEIN"/>
    <property type="match status" value="1"/>
</dbReference>
<feature type="transmembrane region" description="Helical" evidence="5">
    <location>
        <begin position="162"/>
        <end position="186"/>
    </location>
</feature>
<feature type="transmembrane region" description="Helical" evidence="5">
    <location>
        <begin position="59"/>
        <end position="84"/>
    </location>
</feature>
<keyword evidence="3 5" id="KW-1133">Transmembrane helix</keyword>
<evidence type="ECO:0000313" key="7">
    <source>
        <dbReference type="EMBL" id="PJA12853.1"/>
    </source>
</evidence>
<keyword evidence="2 5" id="KW-0812">Transmembrane</keyword>
<dbReference type="EMBL" id="PFQB01000101">
    <property type="protein sequence ID" value="PJA12853.1"/>
    <property type="molecule type" value="Genomic_DNA"/>
</dbReference>
<dbReference type="GO" id="GO:0006508">
    <property type="term" value="P:proteolysis"/>
    <property type="evidence" value="ECO:0007669"/>
    <property type="project" value="UniProtKB-KW"/>
</dbReference>
<dbReference type="GO" id="GO:0004252">
    <property type="term" value="F:serine-type endopeptidase activity"/>
    <property type="evidence" value="ECO:0007669"/>
    <property type="project" value="InterPro"/>
</dbReference>
<feature type="transmembrane region" description="Helical" evidence="5">
    <location>
        <begin position="12"/>
        <end position="30"/>
    </location>
</feature>
<dbReference type="GO" id="GO:0016020">
    <property type="term" value="C:membrane"/>
    <property type="evidence" value="ECO:0007669"/>
    <property type="project" value="UniProtKB-SubCell"/>
</dbReference>
<feature type="transmembrane region" description="Helical" evidence="5">
    <location>
        <begin position="192"/>
        <end position="211"/>
    </location>
</feature>
<evidence type="ECO:0000259" key="6">
    <source>
        <dbReference type="Pfam" id="PF01694"/>
    </source>
</evidence>
<proteinExistence type="predicted"/>
<keyword evidence="7" id="KW-0645">Protease</keyword>
<evidence type="ECO:0000256" key="3">
    <source>
        <dbReference type="ARBA" id="ARBA00022989"/>
    </source>
</evidence>
<feature type="transmembrane region" description="Helical" evidence="5">
    <location>
        <begin position="122"/>
        <end position="141"/>
    </location>
</feature>
<protein>
    <submittedName>
        <fullName evidence="7">Rhomboid family intramembrane serine protease</fullName>
    </submittedName>
</protein>
<keyword evidence="4 5" id="KW-0472">Membrane</keyword>